<evidence type="ECO:0000259" key="1">
    <source>
        <dbReference type="Pfam" id="PF13474"/>
    </source>
</evidence>
<accession>A0A285MX42</accession>
<dbReference type="InterPro" id="IPR032710">
    <property type="entry name" value="NTF2-like_dom_sf"/>
</dbReference>
<evidence type="ECO:0000313" key="2">
    <source>
        <dbReference type="EMBL" id="SNZ00061.1"/>
    </source>
</evidence>
<proteinExistence type="predicted"/>
<dbReference type="EMBL" id="OBEH01000002">
    <property type="protein sequence ID" value="SNZ00061.1"/>
    <property type="molecule type" value="Genomic_DNA"/>
</dbReference>
<evidence type="ECO:0000313" key="3">
    <source>
        <dbReference type="Proteomes" id="UP000219048"/>
    </source>
</evidence>
<reference evidence="3" key="1">
    <citation type="submission" date="2017-09" db="EMBL/GenBank/DDBJ databases">
        <authorList>
            <person name="Varghese N."/>
            <person name="Submissions S."/>
        </authorList>
    </citation>
    <scope>NUCLEOTIDE SEQUENCE [LARGE SCALE GENOMIC DNA]</scope>
    <source>
        <strain evidence="3">DSM 25885</strain>
    </source>
</reference>
<dbReference type="OrthoDB" id="951068at2"/>
<keyword evidence="2" id="KW-0413">Isomerase</keyword>
<dbReference type="SUPFAM" id="SSF54427">
    <property type="entry name" value="NTF2-like"/>
    <property type="match status" value="1"/>
</dbReference>
<organism evidence="2 3">
    <name type="scientific">Flagellimonas pacifica</name>
    <dbReference type="NCBI Taxonomy" id="1247520"/>
    <lineage>
        <taxon>Bacteria</taxon>
        <taxon>Pseudomonadati</taxon>
        <taxon>Bacteroidota</taxon>
        <taxon>Flavobacteriia</taxon>
        <taxon>Flavobacteriales</taxon>
        <taxon>Flavobacteriaceae</taxon>
        <taxon>Flagellimonas</taxon>
    </lineage>
</organism>
<keyword evidence="3" id="KW-1185">Reference proteome</keyword>
<name>A0A285MX42_9FLAO</name>
<dbReference type="InterPro" id="IPR037401">
    <property type="entry name" value="SnoaL-like"/>
</dbReference>
<sequence length="178" mass="20575">MKHLFKITLFLVVGFVSAQQNEPPKEIIESIKTDIWIPFMEAYAELDSDKLKSIHTKDIVRITIDQNEIKTGTSYLEHFGGFLDNVKQRGGQLGIAFAILSTAIDESQDIAYQTGYYRFSSKRKDDENLVPRGYGYFNVGLRKENGTWKLWMDSDKRTDISHSDFHEVDIIYDLNKQI</sequence>
<gene>
    <name evidence="2" type="ORF">SAMN06265377_1878</name>
</gene>
<dbReference type="RefSeq" id="WP_097045500.1">
    <property type="nucleotide sequence ID" value="NZ_OBEH01000002.1"/>
</dbReference>
<dbReference type="AlphaFoldDB" id="A0A285MX42"/>
<dbReference type="Pfam" id="PF13474">
    <property type="entry name" value="SnoaL_3"/>
    <property type="match status" value="1"/>
</dbReference>
<feature type="domain" description="SnoaL-like" evidence="1">
    <location>
        <begin position="39"/>
        <end position="151"/>
    </location>
</feature>
<dbReference type="Gene3D" id="3.10.450.50">
    <property type="match status" value="1"/>
</dbReference>
<dbReference type="GO" id="GO:0016853">
    <property type="term" value="F:isomerase activity"/>
    <property type="evidence" value="ECO:0007669"/>
    <property type="project" value="UniProtKB-KW"/>
</dbReference>
<protein>
    <submittedName>
        <fullName evidence="2">Ketosteroid isomerase homolog</fullName>
    </submittedName>
</protein>
<dbReference type="Proteomes" id="UP000219048">
    <property type="component" value="Unassembled WGS sequence"/>
</dbReference>